<dbReference type="InterPro" id="IPR039426">
    <property type="entry name" value="TonB-dep_rcpt-like"/>
</dbReference>
<dbReference type="Gene3D" id="2.170.130.10">
    <property type="entry name" value="TonB-dependent receptor, plug domain"/>
    <property type="match status" value="1"/>
</dbReference>
<dbReference type="GO" id="GO:0015344">
    <property type="term" value="F:siderophore uptake transmembrane transporter activity"/>
    <property type="evidence" value="ECO:0007669"/>
    <property type="project" value="TreeGrafter"/>
</dbReference>
<evidence type="ECO:0000256" key="6">
    <source>
        <dbReference type="ARBA" id="ARBA00023077"/>
    </source>
</evidence>
<proteinExistence type="inferred from homology"/>
<evidence type="ECO:0000256" key="2">
    <source>
        <dbReference type="ARBA" id="ARBA00022448"/>
    </source>
</evidence>
<dbReference type="PROSITE" id="PS52016">
    <property type="entry name" value="TONB_DEPENDENT_REC_3"/>
    <property type="match status" value="1"/>
</dbReference>
<dbReference type="InterPro" id="IPR036942">
    <property type="entry name" value="Beta-barrel_TonB_sf"/>
</dbReference>
<keyword evidence="4 10" id="KW-0812">Transmembrane</keyword>
<dbReference type="Gene3D" id="2.40.170.20">
    <property type="entry name" value="TonB-dependent receptor, beta-barrel domain"/>
    <property type="match status" value="1"/>
</dbReference>
<keyword evidence="7 10" id="KW-0472">Membrane</keyword>
<evidence type="ECO:0000256" key="4">
    <source>
        <dbReference type="ARBA" id="ARBA00022692"/>
    </source>
</evidence>
<dbReference type="EMBL" id="JACRTF010000001">
    <property type="protein sequence ID" value="MBC8594355.1"/>
    <property type="molecule type" value="Genomic_DNA"/>
</dbReference>
<evidence type="ECO:0000256" key="5">
    <source>
        <dbReference type="ARBA" id="ARBA00022729"/>
    </source>
</evidence>
<gene>
    <name evidence="14" type="ORF">H8744_14125</name>
</gene>
<dbReference type="InterPro" id="IPR000531">
    <property type="entry name" value="Beta-barrel_TonB"/>
</dbReference>
<evidence type="ECO:0000256" key="8">
    <source>
        <dbReference type="ARBA" id="ARBA00023170"/>
    </source>
</evidence>
<evidence type="ECO:0000256" key="1">
    <source>
        <dbReference type="ARBA" id="ARBA00004571"/>
    </source>
</evidence>
<comment type="caution">
    <text evidence="14">The sequence shown here is derived from an EMBL/GenBank/DDBJ whole genome shotgun (WGS) entry which is preliminary data.</text>
</comment>
<keyword evidence="8 14" id="KW-0675">Receptor</keyword>
<keyword evidence="3 10" id="KW-1134">Transmembrane beta strand</keyword>
<keyword evidence="5" id="KW-0732">Signal</keyword>
<keyword evidence="2 10" id="KW-0813">Transport</keyword>
<evidence type="ECO:0000256" key="10">
    <source>
        <dbReference type="PROSITE-ProRule" id="PRU01360"/>
    </source>
</evidence>
<dbReference type="InterPro" id="IPR037066">
    <property type="entry name" value="Plug_dom_sf"/>
</dbReference>
<dbReference type="Proteomes" id="UP000651085">
    <property type="component" value="Unassembled WGS sequence"/>
</dbReference>
<keyword evidence="15" id="KW-1185">Reference proteome</keyword>
<comment type="similarity">
    <text evidence="10 11">Belongs to the TonB-dependent receptor family.</text>
</comment>
<sequence length="685" mass="77996">MKYLLPVLLLMGTESLCAQSILNKDKELSVSLGEVVVTGTGTEHYLKDAPVQTEVITGKALDNYQGRSIDDLLGGLCASLSFNSNDMGSNIQLNGLNNDYILILINGRRINGDNGGQNDLNLINVANIERIEIVKGAASSLYGSDAIAGVINIITKKNKDKFSASNNTRIGSYGDVNQYNQIGFKNKKWNSNTSFSVKHTDGWRNTDLEYYHYELREGTVTRTVNRNTNFNLREELTYKVNKKLTLGADASYYQKNMYRLRGAYKYALNDYFYRNQSYGANARYNLSGYNYLSAEVSYDRYQYYYDYTAREITDDFDKETGRRITHYPGDRILQTQQQQVLALVKGVFYLTEKNILSVGLEHKHDFLKAPHRIESEDASVFTSSVYAQDEWDFTERFNVTAGVRAVYHKEFGAKLTPKVSALYKLGDFNLRGTYSYGFKAPTLKELYYNYVGNMMNKLKSYYGNKDLKPQTSNYGAVSVEYNLPKFRMSVTGYYNRIKDMIELTPIPIPAEDKFLEVQEAKQYKNLAKARSFGADVDLSYQILPSLTVSGSYSYVDAQAQYAGDPSDANYMKYVPINGSSKHNATWKANWGHGWKLYQLDVSIYGKYQSTRYYLTDGNGDGYQTWRINTSHSVLNTKKWKLNINAGIDNIFNYVDRTPFGWNHGSTTPGRTYYASVTVKFQNNSK</sequence>
<evidence type="ECO:0000259" key="12">
    <source>
        <dbReference type="Pfam" id="PF00593"/>
    </source>
</evidence>
<evidence type="ECO:0000256" key="7">
    <source>
        <dbReference type="ARBA" id="ARBA00023136"/>
    </source>
</evidence>
<dbReference type="PANTHER" id="PTHR30069:SF29">
    <property type="entry name" value="HEMOGLOBIN AND HEMOGLOBIN-HAPTOGLOBIN-BINDING PROTEIN 1-RELATED"/>
    <property type="match status" value="1"/>
</dbReference>
<evidence type="ECO:0000256" key="3">
    <source>
        <dbReference type="ARBA" id="ARBA00022452"/>
    </source>
</evidence>
<accession>A0A926F9L9</accession>
<evidence type="ECO:0000256" key="11">
    <source>
        <dbReference type="RuleBase" id="RU003357"/>
    </source>
</evidence>
<dbReference type="Pfam" id="PF07715">
    <property type="entry name" value="Plug"/>
    <property type="match status" value="1"/>
</dbReference>
<feature type="domain" description="TonB-dependent receptor plug" evidence="13">
    <location>
        <begin position="47"/>
        <end position="150"/>
    </location>
</feature>
<organism evidence="14 15">
    <name type="scientific">Jilunia laotingensis</name>
    <dbReference type="NCBI Taxonomy" id="2763675"/>
    <lineage>
        <taxon>Bacteria</taxon>
        <taxon>Pseudomonadati</taxon>
        <taxon>Bacteroidota</taxon>
        <taxon>Bacteroidia</taxon>
        <taxon>Bacteroidales</taxon>
        <taxon>Bacteroidaceae</taxon>
        <taxon>Jilunia</taxon>
    </lineage>
</organism>
<dbReference type="PANTHER" id="PTHR30069">
    <property type="entry name" value="TONB-DEPENDENT OUTER MEMBRANE RECEPTOR"/>
    <property type="match status" value="1"/>
</dbReference>
<keyword evidence="6 11" id="KW-0798">TonB box</keyword>
<dbReference type="GO" id="GO:0044718">
    <property type="term" value="P:siderophore transmembrane transport"/>
    <property type="evidence" value="ECO:0007669"/>
    <property type="project" value="TreeGrafter"/>
</dbReference>
<dbReference type="SUPFAM" id="SSF56935">
    <property type="entry name" value="Porins"/>
    <property type="match status" value="1"/>
</dbReference>
<dbReference type="GO" id="GO:0009279">
    <property type="term" value="C:cell outer membrane"/>
    <property type="evidence" value="ECO:0007669"/>
    <property type="project" value="UniProtKB-SubCell"/>
</dbReference>
<keyword evidence="9 10" id="KW-0998">Cell outer membrane</keyword>
<dbReference type="RefSeq" id="WP_262435448.1">
    <property type="nucleotide sequence ID" value="NZ_JACRTF010000001.1"/>
</dbReference>
<reference evidence="14" key="1">
    <citation type="submission" date="2020-08" db="EMBL/GenBank/DDBJ databases">
        <title>Genome public.</title>
        <authorList>
            <person name="Liu C."/>
            <person name="Sun Q."/>
        </authorList>
    </citation>
    <scope>NUCLEOTIDE SEQUENCE</scope>
    <source>
        <strain evidence="14">N12</strain>
    </source>
</reference>
<evidence type="ECO:0000259" key="13">
    <source>
        <dbReference type="Pfam" id="PF07715"/>
    </source>
</evidence>
<evidence type="ECO:0000313" key="14">
    <source>
        <dbReference type="EMBL" id="MBC8594355.1"/>
    </source>
</evidence>
<dbReference type="Pfam" id="PF00593">
    <property type="entry name" value="TonB_dep_Rec_b-barrel"/>
    <property type="match status" value="1"/>
</dbReference>
<protein>
    <submittedName>
        <fullName evidence="14">TonB-dependent receptor</fullName>
    </submittedName>
</protein>
<feature type="domain" description="TonB-dependent receptor-like beta-barrel" evidence="12">
    <location>
        <begin position="176"/>
        <end position="650"/>
    </location>
</feature>
<evidence type="ECO:0000256" key="9">
    <source>
        <dbReference type="ARBA" id="ARBA00023237"/>
    </source>
</evidence>
<dbReference type="CDD" id="cd01347">
    <property type="entry name" value="ligand_gated_channel"/>
    <property type="match status" value="1"/>
</dbReference>
<name>A0A926F9L9_9BACT</name>
<comment type="subcellular location">
    <subcellularLocation>
        <location evidence="1 10">Cell outer membrane</location>
        <topology evidence="1 10">Multi-pass membrane protein</topology>
    </subcellularLocation>
</comment>
<evidence type="ECO:0000313" key="15">
    <source>
        <dbReference type="Proteomes" id="UP000651085"/>
    </source>
</evidence>
<dbReference type="AlphaFoldDB" id="A0A926F9L9"/>
<dbReference type="InterPro" id="IPR012910">
    <property type="entry name" value="Plug_dom"/>
</dbReference>